<dbReference type="EMBL" id="JAVIJP010000021">
    <property type="protein sequence ID" value="KAL3638050.1"/>
    <property type="molecule type" value="Genomic_DNA"/>
</dbReference>
<dbReference type="PROSITE" id="PS50920">
    <property type="entry name" value="SOLCAR"/>
    <property type="match status" value="1"/>
</dbReference>
<evidence type="ECO:0000313" key="8">
    <source>
        <dbReference type="Proteomes" id="UP001632038"/>
    </source>
</evidence>
<reference evidence="8" key="1">
    <citation type="journal article" date="2024" name="IScience">
        <title>Strigolactones Initiate the Formation of Haustorium-like Structures in Castilleja.</title>
        <authorList>
            <person name="Buerger M."/>
            <person name="Peterson D."/>
            <person name="Chory J."/>
        </authorList>
    </citation>
    <scope>NUCLEOTIDE SEQUENCE [LARGE SCALE GENOMIC DNA]</scope>
</reference>
<gene>
    <name evidence="7" type="ORF">CASFOL_018063</name>
</gene>
<keyword evidence="2 5" id="KW-0812">Transmembrane</keyword>
<evidence type="ECO:0000256" key="3">
    <source>
        <dbReference type="ARBA" id="ARBA00022737"/>
    </source>
</evidence>
<comment type="caution">
    <text evidence="7">The sequence shown here is derived from an EMBL/GenBank/DDBJ whole genome shotgun (WGS) entry which is preliminary data.</text>
</comment>
<evidence type="ECO:0000256" key="4">
    <source>
        <dbReference type="ARBA" id="ARBA00023136"/>
    </source>
</evidence>
<proteinExistence type="inferred from homology"/>
<keyword evidence="3" id="KW-0677">Repeat</keyword>
<dbReference type="SUPFAM" id="SSF103506">
    <property type="entry name" value="Mitochondrial carrier"/>
    <property type="match status" value="1"/>
</dbReference>
<dbReference type="Gene3D" id="1.50.40.10">
    <property type="entry name" value="Mitochondrial carrier domain"/>
    <property type="match status" value="1"/>
</dbReference>
<dbReference type="InterPro" id="IPR018108">
    <property type="entry name" value="MCP_transmembrane"/>
</dbReference>
<comment type="subcellular location">
    <subcellularLocation>
        <location evidence="1">Membrane</location>
        <topology evidence="1">Multi-pass membrane protein</topology>
    </subcellularLocation>
</comment>
<dbReference type="AlphaFoldDB" id="A0ABD3DAX6"/>
<comment type="similarity">
    <text evidence="6">Belongs to the mitochondrial carrier (TC 2.A.29) family.</text>
</comment>
<sequence length="125" mass="13780">MVKKALPEKYQKKAETSLATALVSATVATLMCYPLDTVRRQMQMRGSPYMTVLDAIEGIVARDGLVGLYRGFLPNALKTLPNSSIRRLTTFDGVKRLVAAGEIEFQRITEQNGKKRDQSGSNSSI</sequence>
<dbReference type="PANTHER" id="PTHR24089">
    <property type="entry name" value="SOLUTE CARRIER FAMILY 25"/>
    <property type="match status" value="1"/>
</dbReference>
<dbReference type="InterPro" id="IPR023395">
    <property type="entry name" value="MCP_dom_sf"/>
</dbReference>
<protein>
    <submittedName>
        <fullName evidence="7">Uncharacterized protein</fullName>
    </submittedName>
</protein>
<evidence type="ECO:0000256" key="5">
    <source>
        <dbReference type="PROSITE-ProRule" id="PRU00282"/>
    </source>
</evidence>
<evidence type="ECO:0000313" key="7">
    <source>
        <dbReference type="EMBL" id="KAL3638050.1"/>
    </source>
</evidence>
<evidence type="ECO:0000256" key="1">
    <source>
        <dbReference type="ARBA" id="ARBA00004141"/>
    </source>
</evidence>
<evidence type="ECO:0000256" key="2">
    <source>
        <dbReference type="ARBA" id="ARBA00022692"/>
    </source>
</evidence>
<accession>A0ABD3DAX6</accession>
<feature type="repeat" description="Solcar" evidence="5">
    <location>
        <begin position="12"/>
        <end position="97"/>
    </location>
</feature>
<keyword evidence="6" id="KW-0813">Transport</keyword>
<dbReference type="GO" id="GO:0016020">
    <property type="term" value="C:membrane"/>
    <property type="evidence" value="ECO:0007669"/>
    <property type="project" value="UniProtKB-SubCell"/>
</dbReference>
<keyword evidence="8" id="KW-1185">Reference proteome</keyword>
<name>A0ABD3DAX6_9LAMI</name>
<keyword evidence="4 5" id="KW-0472">Membrane</keyword>
<dbReference type="Proteomes" id="UP001632038">
    <property type="component" value="Unassembled WGS sequence"/>
</dbReference>
<evidence type="ECO:0000256" key="6">
    <source>
        <dbReference type="RuleBase" id="RU000488"/>
    </source>
</evidence>
<organism evidence="7 8">
    <name type="scientific">Castilleja foliolosa</name>
    <dbReference type="NCBI Taxonomy" id="1961234"/>
    <lineage>
        <taxon>Eukaryota</taxon>
        <taxon>Viridiplantae</taxon>
        <taxon>Streptophyta</taxon>
        <taxon>Embryophyta</taxon>
        <taxon>Tracheophyta</taxon>
        <taxon>Spermatophyta</taxon>
        <taxon>Magnoliopsida</taxon>
        <taxon>eudicotyledons</taxon>
        <taxon>Gunneridae</taxon>
        <taxon>Pentapetalae</taxon>
        <taxon>asterids</taxon>
        <taxon>lamiids</taxon>
        <taxon>Lamiales</taxon>
        <taxon>Orobanchaceae</taxon>
        <taxon>Pedicularideae</taxon>
        <taxon>Castillejinae</taxon>
        <taxon>Castilleja</taxon>
    </lineage>
</organism>
<dbReference type="Pfam" id="PF00153">
    <property type="entry name" value="Mito_carr"/>
    <property type="match status" value="1"/>
</dbReference>